<dbReference type="EMBL" id="CAMXCT030003960">
    <property type="protein sequence ID" value="CAL4794378.1"/>
    <property type="molecule type" value="Genomic_DNA"/>
</dbReference>
<gene>
    <name evidence="1" type="ORF">C1SCF055_LOCUS32647</name>
</gene>
<dbReference type="InterPro" id="IPR011990">
    <property type="entry name" value="TPR-like_helical_dom_sf"/>
</dbReference>
<feature type="non-terminal residue" evidence="1">
    <location>
        <position position="55"/>
    </location>
</feature>
<dbReference type="Proteomes" id="UP001152797">
    <property type="component" value="Unassembled WGS sequence"/>
</dbReference>
<dbReference type="SUPFAM" id="SSF48452">
    <property type="entry name" value="TPR-like"/>
    <property type="match status" value="1"/>
</dbReference>
<reference evidence="2" key="2">
    <citation type="submission" date="2024-04" db="EMBL/GenBank/DDBJ databases">
        <authorList>
            <person name="Chen Y."/>
            <person name="Shah S."/>
            <person name="Dougan E. K."/>
            <person name="Thang M."/>
            <person name="Chan C."/>
        </authorList>
    </citation>
    <scope>NUCLEOTIDE SEQUENCE [LARGE SCALE GENOMIC DNA]</scope>
</reference>
<dbReference type="Gene3D" id="1.25.40.10">
    <property type="entry name" value="Tetratricopeptide repeat domain"/>
    <property type="match status" value="1"/>
</dbReference>
<feature type="non-terminal residue" evidence="1">
    <location>
        <position position="1"/>
    </location>
</feature>
<dbReference type="EMBL" id="CAMXCT020003960">
    <property type="protein sequence ID" value="CAL1160441.1"/>
    <property type="molecule type" value="Genomic_DNA"/>
</dbReference>
<keyword evidence="3" id="KW-1185">Reference proteome</keyword>
<evidence type="ECO:0008006" key="4">
    <source>
        <dbReference type="Google" id="ProtNLM"/>
    </source>
</evidence>
<dbReference type="AlphaFoldDB" id="A0A9P1DCB2"/>
<evidence type="ECO:0000313" key="3">
    <source>
        <dbReference type="Proteomes" id="UP001152797"/>
    </source>
</evidence>
<reference evidence="1" key="1">
    <citation type="submission" date="2022-10" db="EMBL/GenBank/DDBJ databases">
        <authorList>
            <person name="Chen Y."/>
            <person name="Dougan E. K."/>
            <person name="Chan C."/>
            <person name="Rhodes N."/>
            <person name="Thang M."/>
        </authorList>
    </citation>
    <scope>NUCLEOTIDE SEQUENCE</scope>
</reference>
<comment type="caution">
    <text evidence="1">The sequence shown here is derived from an EMBL/GenBank/DDBJ whole genome shotgun (WGS) entry which is preliminary data.</text>
</comment>
<name>A0A9P1DCB2_9DINO</name>
<dbReference type="EMBL" id="CAMXCT010003960">
    <property type="protein sequence ID" value="CAI4007066.1"/>
    <property type="molecule type" value="Genomic_DNA"/>
</dbReference>
<dbReference type="Pfam" id="PF13424">
    <property type="entry name" value="TPR_12"/>
    <property type="match status" value="1"/>
</dbReference>
<proteinExistence type="predicted"/>
<evidence type="ECO:0000313" key="2">
    <source>
        <dbReference type="EMBL" id="CAL1160441.1"/>
    </source>
</evidence>
<organism evidence="1">
    <name type="scientific">Cladocopium goreaui</name>
    <dbReference type="NCBI Taxonomy" id="2562237"/>
    <lineage>
        <taxon>Eukaryota</taxon>
        <taxon>Sar</taxon>
        <taxon>Alveolata</taxon>
        <taxon>Dinophyceae</taxon>
        <taxon>Suessiales</taxon>
        <taxon>Symbiodiniaceae</taxon>
        <taxon>Cladocopium</taxon>
    </lineage>
</organism>
<sequence length="55" mass="6223">LARVLVARGAFAEAEPLQRRELEAQERRRGPEHRETLIAVNNLGLVLKNLGKFSE</sequence>
<evidence type="ECO:0000313" key="1">
    <source>
        <dbReference type="EMBL" id="CAI4007066.1"/>
    </source>
</evidence>
<protein>
    <recommendedName>
        <fullName evidence="4">Tetratricopeptide repeat protein</fullName>
    </recommendedName>
</protein>
<accession>A0A9P1DCB2</accession>